<evidence type="ECO:0000313" key="1">
    <source>
        <dbReference type="EMBL" id="MBW93758.1"/>
    </source>
</evidence>
<protein>
    <submittedName>
        <fullName evidence="1">Protein GUCD1</fullName>
    </submittedName>
</protein>
<dbReference type="EMBL" id="GGEC01013275">
    <property type="protein sequence ID" value="MBW93758.1"/>
    <property type="molecule type" value="Transcribed_RNA"/>
</dbReference>
<name>A0A2P2JJY5_RHIMU</name>
<accession>A0A2P2JJY5</accession>
<reference evidence="1" key="1">
    <citation type="submission" date="2018-02" db="EMBL/GenBank/DDBJ databases">
        <title>Rhizophora mucronata_Transcriptome.</title>
        <authorList>
            <person name="Meera S.P."/>
            <person name="Sreeshan A."/>
            <person name="Augustine A."/>
        </authorList>
    </citation>
    <scope>NUCLEOTIDE SEQUENCE</scope>
    <source>
        <tissue evidence="1">Leaf</tissue>
    </source>
</reference>
<sequence length="58" mass="6778">MFTLSSLYLLFTFRCLFFERGVKWEDFKALVEILVFAYQLICPLISKWLGMASLGPSH</sequence>
<organism evidence="1">
    <name type="scientific">Rhizophora mucronata</name>
    <name type="common">Asiatic mangrove</name>
    <dbReference type="NCBI Taxonomy" id="61149"/>
    <lineage>
        <taxon>Eukaryota</taxon>
        <taxon>Viridiplantae</taxon>
        <taxon>Streptophyta</taxon>
        <taxon>Embryophyta</taxon>
        <taxon>Tracheophyta</taxon>
        <taxon>Spermatophyta</taxon>
        <taxon>Magnoliopsida</taxon>
        <taxon>eudicotyledons</taxon>
        <taxon>Gunneridae</taxon>
        <taxon>Pentapetalae</taxon>
        <taxon>rosids</taxon>
        <taxon>fabids</taxon>
        <taxon>Malpighiales</taxon>
        <taxon>Rhizophoraceae</taxon>
        <taxon>Rhizophora</taxon>
    </lineage>
</organism>
<proteinExistence type="predicted"/>
<dbReference type="AlphaFoldDB" id="A0A2P2JJY5"/>